<organism evidence="1 2">
    <name type="scientific">Candidatus Nomurabacteria bacterium GW2011_GWD2_39_12</name>
    <dbReference type="NCBI Taxonomy" id="1618759"/>
    <lineage>
        <taxon>Bacteria</taxon>
        <taxon>Candidatus Nomuraibacteriota</taxon>
    </lineage>
</organism>
<dbReference type="EMBL" id="LBWE01000006">
    <property type="protein sequence ID" value="KKR01736.1"/>
    <property type="molecule type" value="Genomic_DNA"/>
</dbReference>
<sequence length="203" mass="23252">MEILEKILGSGARVKIMKLFLLNRGKGFKTKDIAKRSRVSPEVVRREVKLLASVNFIRKRSSLSPEWYFNSFFKYAPEFEELLVRSDTLNKQTISDNLKNIGRVKLLIISGVFIKSDNSRVDLLIVGDKLKKGEIEKGVRKLEALIGMELVYAVFDTKEFIYRLNMYDKLIRDILDFPNEVILQAKGFGELSTKSSSQALKKA</sequence>
<gene>
    <name evidence="1" type="ORF">UT27_C0006G0048</name>
</gene>
<evidence type="ECO:0000313" key="2">
    <source>
        <dbReference type="Proteomes" id="UP000033998"/>
    </source>
</evidence>
<name>A0A837HSL5_9BACT</name>
<evidence type="ECO:0000313" key="1">
    <source>
        <dbReference type="EMBL" id="KKR01736.1"/>
    </source>
</evidence>
<accession>A0A837HSL5</accession>
<reference evidence="1 2" key="1">
    <citation type="journal article" date="2015" name="Nature">
        <title>rRNA introns, odd ribosomes, and small enigmatic genomes across a large radiation of phyla.</title>
        <authorList>
            <person name="Brown C.T."/>
            <person name="Hug L.A."/>
            <person name="Thomas B.C."/>
            <person name="Sharon I."/>
            <person name="Castelle C.J."/>
            <person name="Singh A."/>
            <person name="Wilkins M.J."/>
            <person name="Williams K.H."/>
            <person name="Banfield J.F."/>
        </authorList>
    </citation>
    <scope>NUCLEOTIDE SEQUENCE [LARGE SCALE GENOMIC DNA]</scope>
</reference>
<protein>
    <recommendedName>
        <fullName evidence="3">Transcriptional regulator</fullName>
    </recommendedName>
</protein>
<evidence type="ECO:0008006" key="3">
    <source>
        <dbReference type="Google" id="ProtNLM"/>
    </source>
</evidence>
<dbReference type="AlphaFoldDB" id="A0A837HSL5"/>
<comment type="caution">
    <text evidence="1">The sequence shown here is derived from an EMBL/GenBank/DDBJ whole genome shotgun (WGS) entry which is preliminary data.</text>
</comment>
<proteinExistence type="predicted"/>
<dbReference type="Proteomes" id="UP000033998">
    <property type="component" value="Unassembled WGS sequence"/>
</dbReference>